<evidence type="ECO:0000256" key="9">
    <source>
        <dbReference type="RuleBase" id="RU363093"/>
    </source>
</evidence>
<comment type="catalytic activity">
    <reaction evidence="1 9">
        <text>4-amino-5-aminomethyl-2-methylpyrimidine + H2O = 4-amino-5-hydroxymethyl-2-methylpyrimidine + NH4(+)</text>
        <dbReference type="Rhea" id="RHEA:31799"/>
        <dbReference type="ChEBI" id="CHEBI:15377"/>
        <dbReference type="ChEBI" id="CHEBI:16892"/>
        <dbReference type="ChEBI" id="CHEBI:28938"/>
        <dbReference type="ChEBI" id="CHEBI:63416"/>
        <dbReference type="EC" id="3.5.99.2"/>
    </reaction>
</comment>
<dbReference type="UniPathway" id="UPA00060"/>
<dbReference type="GO" id="GO:0009228">
    <property type="term" value="P:thiamine biosynthetic process"/>
    <property type="evidence" value="ECO:0007669"/>
    <property type="project" value="UniProtKB-KW"/>
</dbReference>
<evidence type="ECO:0000313" key="11">
    <source>
        <dbReference type="EMBL" id="KRM76372.1"/>
    </source>
</evidence>
<dbReference type="InterPro" id="IPR050967">
    <property type="entry name" value="Thiamine_Salvage_TenA"/>
</dbReference>
<comment type="pathway">
    <text evidence="2 9">Cofactor biosynthesis; thiamine diphosphate biosynthesis.</text>
</comment>
<dbReference type="Gene3D" id="1.20.910.10">
    <property type="entry name" value="Heme oxygenase-like"/>
    <property type="match status" value="1"/>
</dbReference>
<dbReference type="GO" id="GO:0050334">
    <property type="term" value="F:thiaminase activity"/>
    <property type="evidence" value="ECO:0007669"/>
    <property type="project" value="UniProtKB-EC"/>
</dbReference>
<dbReference type="GO" id="GO:0005829">
    <property type="term" value="C:cytosol"/>
    <property type="evidence" value="ECO:0007669"/>
    <property type="project" value="TreeGrafter"/>
</dbReference>
<dbReference type="CDD" id="cd19364">
    <property type="entry name" value="TenA_C_BsTenA-like"/>
    <property type="match status" value="1"/>
</dbReference>
<evidence type="ECO:0000256" key="8">
    <source>
        <dbReference type="ARBA" id="ARBA00048337"/>
    </source>
</evidence>
<reference evidence="11 12" key="1">
    <citation type="journal article" date="2015" name="Genome Announc.">
        <title>Expanding the biotechnology potential of lactobacilli through comparative genomics of 213 strains and associated genera.</title>
        <authorList>
            <person name="Sun Z."/>
            <person name="Harris H.M."/>
            <person name="McCann A."/>
            <person name="Guo C."/>
            <person name="Argimon S."/>
            <person name="Zhang W."/>
            <person name="Yang X."/>
            <person name="Jeffery I.B."/>
            <person name="Cooney J.C."/>
            <person name="Kagawa T.F."/>
            <person name="Liu W."/>
            <person name="Song Y."/>
            <person name="Salvetti E."/>
            <person name="Wrobel A."/>
            <person name="Rasinkangas P."/>
            <person name="Parkhill J."/>
            <person name="Rea M.C."/>
            <person name="O'Sullivan O."/>
            <person name="Ritari J."/>
            <person name="Douillard F.P."/>
            <person name="Paul Ross R."/>
            <person name="Yang R."/>
            <person name="Briner A.E."/>
            <person name="Felis G.E."/>
            <person name="de Vos W.M."/>
            <person name="Barrangou R."/>
            <person name="Klaenhammer T.R."/>
            <person name="Caufield P.W."/>
            <person name="Cui Y."/>
            <person name="Zhang H."/>
            <person name="O'Toole P.W."/>
        </authorList>
    </citation>
    <scope>NUCLEOTIDE SEQUENCE [LARGE SCALE GENOMIC DNA]</scope>
    <source>
        <strain evidence="11 12">DSM 20515</strain>
    </source>
</reference>
<sequence length="228" mass="26196">MTTFTTQIHNAAEPFWQKSFDHPFVHEIGDGSLPNDVFRYYLIQDRYYLNEFGKLHEKIAEKLTNKEDIAFLMAGAQGLKDGEIAVREGFFEQLGITPDEIAHTPMAPTAYNYVNHMYSELDRGTPGRAIAGLLPCYWLYNEIGQRLVAAGSPVDLYERWIKTYDSDDYTDSVNTMIQLTNKTAENADEAERTQMQDSFVRSSAYELAFWQMAMDKQEWTVQSVKQDA</sequence>
<accession>A0A0R2BFD8</accession>
<dbReference type="NCBIfam" id="TIGR04306">
    <property type="entry name" value="salvage_TenA"/>
    <property type="match status" value="1"/>
</dbReference>
<dbReference type="PANTHER" id="PTHR43198">
    <property type="entry name" value="BIFUNCTIONAL TH2 PROTEIN"/>
    <property type="match status" value="1"/>
</dbReference>
<organism evidence="11 12">
    <name type="scientific">Secundilactobacillus collinoides DSM 20515 = JCM 1123</name>
    <dbReference type="NCBI Taxonomy" id="1423733"/>
    <lineage>
        <taxon>Bacteria</taxon>
        <taxon>Bacillati</taxon>
        <taxon>Bacillota</taxon>
        <taxon>Bacilli</taxon>
        <taxon>Lactobacillales</taxon>
        <taxon>Lactobacillaceae</taxon>
        <taxon>Secundilactobacillus</taxon>
    </lineage>
</organism>
<dbReference type="PANTHER" id="PTHR43198:SF2">
    <property type="entry name" value="SI:CH1073-67J19.1-RELATED"/>
    <property type="match status" value="1"/>
</dbReference>
<dbReference type="Proteomes" id="UP000051845">
    <property type="component" value="Unassembled WGS sequence"/>
</dbReference>
<evidence type="ECO:0000256" key="1">
    <source>
        <dbReference type="ARBA" id="ARBA00001881"/>
    </source>
</evidence>
<evidence type="ECO:0000256" key="3">
    <source>
        <dbReference type="ARBA" id="ARBA00010264"/>
    </source>
</evidence>
<comment type="subunit">
    <text evidence="4">Homotetramer.</text>
</comment>
<dbReference type="PATRIC" id="fig|1423733.4.peg.1689"/>
<comment type="similarity">
    <text evidence="3 9">Belongs to the TenA family.</text>
</comment>
<dbReference type="EMBL" id="AYYR01000029">
    <property type="protein sequence ID" value="KRM76372.1"/>
    <property type="molecule type" value="Genomic_DNA"/>
</dbReference>
<gene>
    <name evidence="11" type="ORF">FC82_GL001603</name>
</gene>
<name>A0A0R2BFD8_SECCO</name>
<dbReference type="AlphaFoldDB" id="A0A0R2BFD8"/>
<evidence type="ECO:0000256" key="2">
    <source>
        <dbReference type="ARBA" id="ARBA00004948"/>
    </source>
</evidence>
<dbReference type="InterPro" id="IPR004305">
    <property type="entry name" value="Thiaminase-2/PQQC"/>
</dbReference>
<evidence type="ECO:0000256" key="7">
    <source>
        <dbReference type="ARBA" id="ARBA00022977"/>
    </source>
</evidence>
<evidence type="ECO:0000259" key="10">
    <source>
        <dbReference type="Pfam" id="PF03070"/>
    </source>
</evidence>
<keyword evidence="9" id="KW-0378">Hydrolase</keyword>
<dbReference type="InterPro" id="IPR016084">
    <property type="entry name" value="Haem_Oase-like_multi-hlx"/>
</dbReference>
<feature type="domain" description="Thiaminase-2/PQQC" evidence="10">
    <location>
        <begin position="9"/>
        <end position="215"/>
    </location>
</feature>
<dbReference type="STRING" id="33960.TY91_02785"/>
<proteinExistence type="inferred from homology"/>
<evidence type="ECO:0000256" key="6">
    <source>
        <dbReference type="ARBA" id="ARBA00013647"/>
    </source>
</evidence>
<dbReference type="InterPro" id="IPR027574">
    <property type="entry name" value="Thiaminase_II"/>
</dbReference>
<evidence type="ECO:0000313" key="12">
    <source>
        <dbReference type="Proteomes" id="UP000051845"/>
    </source>
</evidence>
<dbReference type="EC" id="3.5.99.2" evidence="5 9"/>
<comment type="caution">
    <text evidence="11">The sequence shown here is derived from an EMBL/GenBank/DDBJ whole genome shotgun (WGS) entry which is preliminary data.</text>
</comment>
<dbReference type="Pfam" id="PF03070">
    <property type="entry name" value="TENA_THI-4"/>
    <property type="match status" value="1"/>
</dbReference>
<dbReference type="RefSeq" id="WP_056996479.1">
    <property type="nucleotide sequence ID" value="NZ_AYYR01000029.1"/>
</dbReference>
<keyword evidence="7 9" id="KW-0784">Thiamine biosynthesis</keyword>
<dbReference type="GO" id="GO:0009229">
    <property type="term" value="P:thiamine diphosphate biosynthetic process"/>
    <property type="evidence" value="ECO:0007669"/>
    <property type="project" value="UniProtKB-UniPathway"/>
</dbReference>
<evidence type="ECO:0000256" key="4">
    <source>
        <dbReference type="ARBA" id="ARBA00011881"/>
    </source>
</evidence>
<dbReference type="SUPFAM" id="SSF48613">
    <property type="entry name" value="Heme oxygenase-like"/>
    <property type="match status" value="1"/>
</dbReference>
<evidence type="ECO:0000256" key="5">
    <source>
        <dbReference type="ARBA" id="ARBA00012684"/>
    </source>
</evidence>
<comment type="function">
    <text evidence="9">Catalyzes an amino-pyrimidine hydrolysis reaction at the C5' of the pyrimidine moiety of thiamine compounds, a reaction that is part of a thiamine salvage pathway.</text>
</comment>
<comment type="catalytic activity">
    <reaction evidence="8 9">
        <text>thiamine + H2O = 5-(2-hydroxyethyl)-4-methylthiazole + 4-amino-5-hydroxymethyl-2-methylpyrimidine + H(+)</text>
        <dbReference type="Rhea" id="RHEA:17509"/>
        <dbReference type="ChEBI" id="CHEBI:15377"/>
        <dbReference type="ChEBI" id="CHEBI:15378"/>
        <dbReference type="ChEBI" id="CHEBI:16892"/>
        <dbReference type="ChEBI" id="CHEBI:17957"/>
        <dbReference type="ChEBI" id="CHEBI:18385"/>
        <dbReference type="EC" id="3.5.99.2"/>
    </reaction>
</comment>
<protein>
    <recommendedName>
        <fullName evidence="6 9">Aminopyrimidine aminohydrolase</fullName>
        <ecNumber evidence="5 9">3.5.99.2</ecNumber>
    </recommendedName>
</protein>